<keyword evidence="2" id="KW-0378">Hydrolase</keyword>
<dbReference type="Pfam" id="PF00561">
    <property type="entry name" value="Abhydrolase_1"/>
    <property type="match status" value="1"/>
</dbReference>
<organism evidence="2 3">
    <name type="scientific">Noviluteimonas lactosilytica</name>
    <dbReference type="NCBI Taxonomy" id="2888523"/>
    <lineage>
        <taxon>Bacteria</taxon>
        <taxon>Pseudomonadati</taxon>
        <taxon>Pseudomonadota</taxon>
        <taxon>Gammaproteobacteria</taxon>
        <taxon>Lysobacterales</taxon>
        <taxon>Lysobacteraceae</taxon>
        <taxon>Noviluteimonas</taxon>
    </lineage>
</organism>
<reference evidence="2" key="1">
    <citation type="submission" date="2021-10" db="EMBL/GenBank/DDBJ databases">
        <authorList>
            <person name="Lyu M."/>
            <person name="Wang X."/>
            <person name="Meng X."/>
            <person name="Xu K."/>
        </authorList>
    </citation>
    <scope>NUCLEOTIDE SEQUENCE</scope>
    <source>
        <strain evidence="2">A6</strain>
    </source>
</reference>
<sequence length="216" mass="22302">MTHPPTSRTVLLLHGLWMPGMAMHWLAGKLHGAGFDTEVFSYLSVADGPDRAVPRLIEAIGDRELDIVAHSLGGLIALQALTDAPQLKVRRVVCLGSPLTGSGAAAGMLHWPMAGAMLGRSARLLREGFRACPTCGAEVGVVAGRVPHGLGALFAGFGSEHDGTVAVEETRLAGVKDHVVVDASHSGLLFSAEAAGQAVAFLRDGAFSQARSGPAA</sequence>
<dbReference type="PANTHER" id="PTHR37946">
    <property type="entry name" value="SLL1969 PROTEIN"/>
    <property type="match status" value="1"/>
</dbReference>
<dbReference type="InterPro" id="IPR029058">
    <property type="entry name" value="AB_hydrolase_fold"/>
</dbReference>
<dbReference type="RefSeq" id="WP_230526070.1">
    <property type="nucleotide sequence ID" value="NZ_JAJGAK010000001.1"/>
</dbReference>
<gene>
    <name evidence="2" type="ORF">LK996_05200</name>
</gene>
<dbReference type="Gene3D" id="3.40.50.1820">
    <property type="entry name" value="alpha/beta hydrolase"/>
    <property type="match status" value="1"/>
</dbReference>
<evidence type="ECO:0000259" key="1">
    <source>
        <dbReference type="Pfam" id="PF00561"/>
    </source>
</evidence>
<proteinExistence type="predicted"/>
<comment type="caution">
    <text evidence="2">The sequence shown here is derived from an EMBL/GenBank/DDBJ whole genome shotgun (WGS) entry which is preliminary data.</text>
</comment>
<dbReference type="EMBL" id="JAJGAK010000001">
    <property type="protein sequence ID" value="MCC8362468.1"/>
    <property type="molecule type" value="Genomic_DNA"/>
</dbReference>
<feature type="domain" description="AB hydrolase-1" evidence="1">
    <location>
        <begin position="55"/>
        <end position="100"/>
    </location>
</feature>
<dbReference type="PANTHER" id="PTHR37946:SF1">
    <property type="entry name" value="SLL1969 PROTEIN"/>
    <property type="match status" value="1"/>
</dbReference>
<dbReference type="InterPro" id="IPR000073">
    <property type="entry name" value="AB_hydrolase_1"/>
</dbReference>
<dbReference type="GO" id="GO:0016787">
    <property type="term" value="F:hydrolase activity"/>
    <property type="evidence" value="ECO:0007669"/>
    <property type="project" value="UniProtKB-KW"/>
</dbReference>
<dbReference type="SUPFAM" id="SSF53474">
    <property type="entry name" value="alpha/beta-Hydrolases"/>
    <property type="match status" value="1"/>
</dbReference>
<name>A0ABS8JFT5_9GAMM</name>
<dbReference type="Proteomes" id="UP001165293">
    <property type="component" value="Unassembled WGS sequence"/>
</dbReference>
<protein>
    <submittedName>
        <fullName evidence="2">Alpha/beta hydrolase</fullName>
    </submittedName>
</protein>
<keyword evidence="3" id="KW-1185">Reference proteome</keyword>
<accession>A0ABS8JFT5</accession>
<evidence type="ECO:0000313" key="3">
    <source>
        <dbReference type="Proteomes" id="UP001165293"/>
    </source>
</evidence>
<evidence type="ECO:0000313" key="2">
    <source>
        <dbReference type="EMBL" id="MCC8362468.1"/>
    </source>
</evidence>